<evidence type="ECO:0000313" key="2">
    <source>
        <dbReference type="EMBL" id="KLO18111.1"/>
    </source>
</evidence>
<keyword evidence="1" id="KW-0472">Membrane</keyword>
<evidence type="ECO:0000256" key="1">
    <source>
        <dbReference type="SAM" id="Phobius"/>
    </source>
</evidence>
<dbReference type="EMBL" id="KQ085898">
    <property type="protein sequence ID" value="KLO18111.1"/>
    <property type="molecule type" value="Genomic_DNA"/>
</dbReference>
<keyword evidence="1" id="KW-0812">Transmembrane</keyword>
<name>A0A0H2SM11_9AGAM</name>
<sequence>MLLTDLDFLSFEILGGYLYLGLGLETSLQFLVLVPRAREMYARQISGAVEVTLASDIHGEPKTVLLASLKSLALGDHDSIIRLRRYIRRRTYEYQAYHLGPGHPAFSSSLPLSI</sequence>
<accession>A0A0H2SM11</accession>
<keyword evidence="1" id="KW-1133">Transmembrane helix</keyword>
<organism evidence="2 3">
    <name type="scientific">Schizopora paradoxa</name>
    <dbReference type="NCBI Taxonomy" id="27342"/>
    <lineage>
        <taxon>Eukaryota</taxon>
        <taxon>Fungi</taxon>
        <taxon>Dikarya</taxon>
        <taxon>Basidiomycota</taxon>
        <taxon>Agaricomycotina</taxon>
        <taxon>Agaricomycetes</taxon>
        <taxon>Hymenochaetales</taxon>
        <taxon>Schizoporaceae</taxon>
        <taxon>Schizopora</taxon>
    </lineage>
</organism>
<keyword evidence="3" id="KW-1185">Reference proteome</keyword>
<feature type="transmembrane region" description="Helical" evidence="1">
    <location>
        <begin position="16"/>
        <end position="34"/>
    </location>
</feature>
<dbReference type="Proteomes" id="UP000053477">
    <property type="component" value="Unassembled WGS sequence"/>
</dbReference>
<dbReference type="AlphaFoldDB" id="A0A0H2SM11"/>
<protein>
    <submittedName>
        <fullName evidence="2">Uncharacterized protein</fullName>
    </submittedName>
</protein>
<proteinExistence type="predicted"/>
<gene>
    <name evidence="2" type="ORF">SCHPADRAFT_137051</name>
</gene>
<dbReference type="InParanoid" id="A0A0H2SM11"/>
<evidence type="ECO:0000313" key="3">
    <source>
        <dbReference type="Proteomes" id="UP000053477"/>
    </source>
</evidence>
<reference evidence="2 3" key="1">
    <citation type="submission" date="2015-04" db="EMBL/GenBank/DDBJ databases">
        <title>Complete genome sequence of Schizopora paradoxa KUC8140, a cosmopolitan wood degrader in East Asia.</title>
        <authorList>
            <consortium name="DOE Joint Genome Institute"/>
            <person name="Min B."/>
            <person name="Park H."/>
            <person name="Jang Y."/>
            <person name="Kim J.-J."/>
            <person name="Kim K.H."/>
            <person name="Pangilinan J."/>
            <person name="Lipzen A."/>
            <person name="Riley R."/>
            <person name="Grigoriev I.V."/>
            <person name="Spatafora J.W."/>
            <person name="Choi I.-G."/>
        </authorList>
    </citation>
    <scope>NUCLEOTIDE SEQUENCE [LARGE SCALE GENOMIC DNA]</scope>
    <source>
        <strain evidence="2 3">KUC8140</strain>
    </source>
</reference>